<dbReference type="InterPro" id="IPR027417">
    <property type="entry name" value="P-loop_NTPase"/>
</dbReference>
<feature type="region of interest" description="Disordered" evidence="3">
    <location>
        <begin position="798"/>
        <end position="821"/>
    </location>
</feature>
<dbReference type="Pfam" id="PF00271">
    <property type="entry name" value="Helicase_C"/>
    <property type="match status" value="1"/>
</dbReference>
<dbReference type="OrthoDB" id="5600252at2759"/>
<evidence type="ECO:0000313" key="6">
    <source>
        <dbReference type="Proteomes" id="UP000515908"/>
    </source>
</evidence>
<dbReference type="Proteomes" id="UP000515908">
    <property type="component" value="Chromosome 05"/>
</dbReference>
<dbReference type="VEuPathDB" id="TriTrypDB:ADEAN_000319900"/>
<organism evidence="5 6">
    <name type="scientific">Angomonas deanei</name>
    <dbReference type="NCBI Taxonomy" id="59799"/>
    <lineage>
        <taxon>Eukaryota</taxon>
        <taxon>Discoba</taxon>
        <taxon>Euglenozoa</taxon>
        <taxon>Kinetoplastea</taxon>
        <taxon>Metakinetoplastina</taxon>
        <taxon>Trypanosomatida</taxon>
        <taxon>Trypanosomatidae</taxon>
        <taxon>Strigomonadinae</taxon>
        <taxon>Angomonas</taxon>
    </lineage>
</organism>
<protein>
    <submittedName>
        <fullName evidence="5">Helicase conserved C-terminal domain/Helicase associated domain (HA2), putative</fullName>
    </submittedName>
</protein>
<evidence type="ECO:0000256" key="2">
    <source>
        <dbReference type="ARBA" id="ARBA00022840"/>
    </source>
</evidence>
<dbReference type="GO" id="GO:0004386">
    <property type="term" value="F:helicase activity"/>
    <property type="evidence" value="ECO:0007669"/>
    <property type="project" value="TreeGrafter"/>
</dbReference>
<dbReference type="InterPro" id="IPR048333">
    <property type="entry name" value="HA2_WH"/>
</dbReference>
<evidence type="ECO:0000313" key="5">
    <source>
        <dbReference type="EMBL" id="CAD2215741.1"/>
    </source>
</evidence>
<dbReference type="AlphaFoldDB" id="A0A7G2C9L8"/>
<keyword evidence="2" id="KW-0067">ATP-binding</keyword>
<sequence>MSATLQSDLFSTYFNGAPIINVEGAVYPVQEVYLEDIAQNALHTLGSERSPFTFTRGTAGLLSVPNSFMFETLEQQERGLYGNQRRQFRDLQKSPKTDYYLIAYLIYRSIVCDLKGDVAGKSILVFVPGWKELLAAKQALENVASRNPYGVLLNGQPLRFSIILLHSSVDPQKQRECFSPAPPGHIKVVFATNIAESGITIDDAAVVIDTGLIKQTSWVRSSGAGGGRYFPGQDAAGAGDSYGQFSTQLSLQFASKANCIQRKGRAGRTQGGICYRLFTRLTWSALPEYQRAEIHRVPLTQVLLKLLSLGYAEPKKTLQTFLEPPSTQNVGFSMQLLKHLGAVDTTERLTTLGLYLSKLPCDPRVGKMIMMGALLHCLDSVLTVAAAADLTPYATQRELALEIRKKRYLFARGSQSDHISALNAYNTFCVNMENYQFARHHHLHPHNMQLISKYKWQYRDILLQSGLISGSEVNSVAPAFLLNSAGDHNEKKNGGSPTGIVEDDNVFSPNSYGDANAFDDIGSTYSGDYTNAHQSVYPGQLCVDTSILSEESMDVSLVKACVCAALFPHIAILDPTAPTLGKKKEARKVKLRTKVHASITPSNESACRRVGGPATPESGRPSKQEYMQELVSGGTETKKPPPAMFYVYQDIFTVEEARRSFLTNVSSVSLWALLLFGAGEAQVEYDATLSLCCVDQWIYIRIPSETFHAITSLRECFHACMWRKYNCPSDHTNNAMLEQVRQFSKEVLRAPPVTSNEGDNLAEERETAMYYHRLVDSGSIIPPLIHMNRIGGGQGTSLDHNEDCIREDENNSFDDDWSDDG</sequence>
<dbReference type="InterPro" id="IPR001650">
    <property type="entry name" value="Helicase_C-like"/>
</dbReference>
<evidence type="ECO:0000259" key="4">
    <source>
        <dbReference type="PROSITE" id="PS51194"/>
    </source>
</evidence>
<evidence type="ECO:0000256" key="3">
    <source>
        <dbReference type="SAM" id="MobiDB-lite"/>
    </source>
</evidence>
<reference evidence="5 6" key="1">
    <citation type="submission" date="2020-08" db="EMBL/GenBank/DDBJ databases">
        <authorList>
            <person name="Newling K."/>
            <person name="Davey J."/>
            <person name="Forrester S."/>
        </authorList>
    </citation>
    <scope>NUCLEOTIDE SEQUENCE [LARGE SCALE GENOMIC DNA]</scope>
    <source>
        <strain evidence="6">Crithidia deanei Carvalho (ATCC PRA-265)</strain>
    </source>
</reference>
<keyword evidence="6" id="KW-1185">Reference proteome</keyword>
<feature type="domain" description="Helicase C-terminal" evidence="4">
    <location>
        <begin position="110"/>
        <end position="310"/>
    </location>
</feature>
<name>A0A7G2C9L8_9TRYP</name>
<accession>A0A7G2C9L8</accession>
<dbReference type="PANTHER" id="PTHR18934">
    <property type="entry name" value="ATP-DEPENDENT RNA HELICASE"/>
    <property type="match status" value="1"/>
</dbReference>
<dbReference type="CDD" id="cd18791">
    <property type="entry name" value="SF2_C_RHA"/>
    <property type="match status" value="1"/>
</dbReference>
<dbReference type="GO" id="GO:0005524">
    <property type="term" value="F:ATP binding"/>
    <property type="evidence" value="ECO:0007669"/>
    <property type="project" value="UniProtKB-KW"/>
</dbReference>
<dbReference type="PANTHER" id="PTHR18934:SF235">
    <property type="entry name" value="DEAH-BOX RNA HELICASE, PUTATIVE-RELATED"/>
    <property type="match status" value="1"/>
</dbReference>
<dbReference type="EMBL" id="LR877149">
    <property type="protein sequence ID" value="CAD2215741.1"/>
    <property type="molecule type" value="Genomic_DNA"/>
</dbReference>
<feature type="compositionally biased region" description="Acidic residues" evidence="3">
    <location>
        <begin position="810"/>
        <end position="821"/>
    </location>
</feature>
<dbReference type="Gene3D" id="3.40.50.300">
    <property type="entry name" value="P-loop containing nucleotide triphosphate hydrolases"/>
    <property type="match status" value="1"/>
</dbReference>
<dbReference type="SMART" id="SM00490">
    <property type="entry name" value="HELICc"/>
    <property type="match status" value="1"/>
</dbReference>
<gene>
    <name evidence="5" type="ORF">ADEAN_000319900</name>
</gene>
<keyword evidence="1" id="KW-0547">Nucleotide-binding</keyword>
<dbReference type="Gene3D" id="1.20.120.1080">
    <property type="match status" value="1"/>
</dbReference>
<dbReference type="GO" id="GO:0003723">
    <property type="term" value="F:RNA binding"/>
    <property type="evidence" value="ECO:0007669"/>
    <property type="project" value="TreeGrafter"/>
</dbReference>
<feature type="region of interest" description="Disordered" evidence="3">
    <location>
        <begin position="604"/>
        <end position="623"/>
    </location>
</feature>
<feature type="compositionally biased region" description="Basic and acidic residues" evidence="3">
    <location>
        <begin position="799"/>
        <end position="809"/>
    </location>
</feature>
<proteinExistence type="predicted"/>
<dbReference type="SUPFAM" id="SSF52540">
    <property type="entry name" value="P-loop containing nucleoside triphosphate hydrolases"/>
    <property type="match status" value="1"/>
</dbReference>
<dbReference type="Pfam" id="PF04408">
    <property type="entry name" value="WHD_HA2"/>
    <property type="match status" value="1"/>
</dbReference>
<evidence type="ECO:0000256" key="1">
    <source>
        <dbReference type="ARBA" id="ARBA00022741"/>
    </source>
</evidence>
<dbReference type="SMART" id="SM00847">
    <property type="entry name" value="HA2"/>
    <property type="match status" value="1"/>
</dbReference>
<dbReference type="InterPro" id="IPR007502">
    <property type="entry name" value="Helicase-assoc_dom"/>
</dbReference>
<dbReference type="Pfam" id="PF21010">
    <property type="entry name" value="HA2_C"/>
    <property type="match status" value="1"/>
</dbReference>
<dbReference type="PROSITE" id="PS51194">
    <property type="entry name" value="HELICASE_CTER"/>
    <property type="match status" value="1"/>
</dbReference>